<organism evidence="2 3">
    <name type="scientific">Lactuca sativa</name>
    <name type="common">Garden lettuce</name>
    <dbReference type="NCBI Taxonomy" id="4236"/>
    <lineage>
        <taxon>Eukaryota</taxon>
        <taxon>Viridiplantae</taxon>
        <taxon>Streptophyta</taxon>
        <taxon>Embryophyta</taxon>
        <taxon>Tracheophyta</taxon>
        <taxon>Spermatophyta</taxon>
        <taxon>Magnoliopsida</taxon>
        <taxon>eudicotyledons</taxon>
        <taxon>Gunneridae</taxon>
        <taxon>Pentapetalae</taxon>
        <taxon>asterids</taxon>
        <taxon>campanulids</taxon>
        <taxon>Asterales</taxon>
        <taxon>Asteraceae</taxon>
        <taxon>Cichorioideae</taxon>
        <taxon>Cichorieae</taxon>
        <taxon>Lactucinae</taxon>
        <taxon>Lactuca</taxon>
    </lineage>
</organism>
<gene>
    <name evidence="2" type="ORF">LSAT_V11C600299670</name>
</gene>
<protein>
    <recommendedName>
        <fullName evidence="4">hAT-like transposase RNase-H fold domain-containing protein</fullName>
    </recommendedName>
</protein>
<dbReference type="PANTHER" id="PTHR34396">
    <property type="entry name" value="OS03G0264950 PROTEIN-RELATED"/>
    <property type="match status" value="1"/>
</dbReference>
<comment type="caution">
    <text evidence="2">The sequence shown here is derived from an EMBL/GenBank/DDBJ whole genome shotgun (WGS) entry which is preliminary data.</text>
</comment>
<evidence type="ECO:0000313" key="2">
    <source>
        <dbReference type="EMBL" id="KAJ0201709.1"/>
    </source>
</evidence>
<name>A0A9R1X8S5_LACSA</name>
<evidence type="ECO:0008006" key="4">
    <source>
        <dbReference type="Google" id="ProtNLM"/>
    </source>
</evidence>
<dbReference type="PANTHER" id="PTHR34396:SF25">
    <property type="entry name" value="BOUNDARY ELEMENT ASSOCIATED FACTOR"/>
    <property type="match status" value="1"/>
</dbReference>
<evidence type="ECO:0000256" key="1">
    <source>
        <dbReference type="SAM" id="MobiDB-lite"/>
    </source>
</evidence>
<feature type="region of interest" description="Disordered" evidence="1">
    <location>
        <begin position="1"/>
        <end position="40"/>
    </location>
</feature>
<evidence type="ECO:0000313" key="3">
    <source>
        <dbReference type="Proteomes" id="UP000235145"/>
    </source>
</evidence>
<accession>A0A9R1X8S5</accession>
<dbReference type="AlphaFoldDB" id="A0A9R1X8S5"/>
<dbReference type="InterPro" id="IPR053031">
    <property type="entry name" value="Cuticle_assoc_protein"/>
</dbReference>
<keyword evidence="3" id="KW-1185">Reference proteome</keyword>
<dbReference type="EMBL" id="NBSK02000006">
    <property type="protein sequence ID" value="KAJ0201709.1"/>
    <property type="molecule type" value="Genomic_DNA"/>
</dbReference>
<dbReference type="GO" id="GO:0005634">
    <property type="term" value="C:nucleus"/>
    <property type="evidence" value="ECO:0000318"/>
    <property type="project" value="GO_Central"/>
</dbReference>
<reference evidence="2 3" key="1">
    <citation type="journal article" date="2017" name="Nat. Commun.">
        <title>Genome assembly with in vitro proximity ligation data and whole-genome triplication in lettuce.</title>
        <authorList>
            <person name="Reyes-Chin-Wo S."/>
            <person name="Wang Z."/>
            <person name="Yang X."/>
            <person name="Kozik A."/>
            <person name="Arikit S."/>
            <person name="Song C."/>
            <person name="Xia L."/>
            <person name="Froenicke L."/>
            <person name="Lavelle D.O."/>
            <person name="Truco M.J."/>
            <person name="Xia R."/>
            <person name="Zhu S."/>
            <person name="Xu C."/>
            <person name="Xu H."/>
            <person name="Xu X."/>
            <person name="Cox K."/>
            <person name="Korf I."/>
            <person name="Meyers B.C."/>
            <person name="Michelmore R.W."/>
        </authorList>
    </citation>
    <scope>NUCLEOTIDE SEQUENCE [LARGE SCALE GENOMIC DNA]</scope>
    <source>
        <strain evidence="3">cv. Salinas</strain>
        <tissue evidence="2">Seedlings</tissue>
    </source>
</reference>
<dbReference type="Proteomes" id="UP000235145">
    <property type="component" value="Unassembled WGS sequence"/>
</dbReference>
<sequence length="168" mass="19420">MLFSETHDQQPPQPSCEAFATTDEQEAASGKSKNGTKHLHKHYKNCNARKNKDIRHSILNPRQEKKEGPISLGAHTFDQNVSRDDLAKMIILHEYPLNMHLSRTTIKSDIKDIFESEKTKIKRVLSSNKGRVAVTNDMWTTSNQKRCYMVVTAHYIDDSWNHCNKILW</sequence>
<proteinExistence type="predicted"/>
<dbReference type="GO" id="GO:0006357">
    <property type="term" value="P:regulation of transcription by RNA polymerase II"/>
    <property type="evidence" value="ECO:0000318"/>
    <property type="project" value="GO_Central"/>
</dbReference>